<dbReference type="InterPro" id="IPR000873">
    <property type="entry name" value="AMP-dep_synth/lig_dom"/>
</dbReference>
<dbReference type="InterPro" id="IPR042099">
    <property type="entry name" value="ANL_N_sf"/>
</dbReference>
<dbReference type="GO" id="GO:0006631">
    <property type="term" value="P:fatty acid metabolic process"/>
    <property type="evidence" value="ECO:0007669"/>
    <property type="project" value="TreeGrafter"/>
</dbReference>
<dbReference type="InterPro" id="IPR025110">
    <property type="entry name" value="AMP-bd_C"/>
</dbReference>
<dbReference type="Pfam" id="PF13193">
    <property type="entry name" value="AMP-binding_C"/>
    <property type="match status" value="1"/>
</dbReference>
<dbReference type="PANTHER" id="PTHR43201">
    <property type="entry name" value="ACYL-COA SYNTHETASE"/>
    <property type="match status" value="1"/>
</dbReference>
<dbReference type="Proteomes" id="UP000585272">
    <property type="component" value="Unassembled WGS sequence"/>
</dbReference>
<sequence>MPMPAALAAAADAGPELPAVTVDETTWTRTQLLRRCAAVAQALQDAGVGQDDYVSIVLPNEHDYVAATFGALMLGATPQPLSARIAAGELAAILELTGPAAIVVAPGATVPVDGPAVVSLDAVGEPPEPIPAAFLEAVATAWKAPTSGGSTGRPKVIVSTAPATVDPDDPGLGRILRLPTDDCVVVPGPLDHNAPFGFVANALLRRNHVVLSSRFDPVRTLAQIERHSASYVLLVPTMMSRIMALDPAERARFDVSSLATVMHAAAPCPPEVKRAWMDWVGDATVLEHYGGTEGQALTTIDGAEWRRRPGSVGRTVLGEIAILDEDGAPAAPGVVGEVFMRPGPDAPPTYRYLGAEARRGADGWESIGDLGHVDEEGYLFLADRRQDLILRGGANIYPAEVEHALEAHPLVQEAVAIGLPDPDLGQVVHALVRTDAELTSAQLDEHLRDRLSRYKVPSSYELVREPLRDESGKVRRAALRAAAVSRARP</sequence>
<proteinExistence type="inferred from homology"/>
<dbReference type="SUPFAM" id="SSF56801">
    <property type="entry name" value="Acetyl-CoA synthetase-like"/>
    <property type="match status" value="1"/>
</dbReference>
<evidence type="ECO:0000259" key="4">
    <source>
        <dbReference type="Pfam" id="PF13193"/>
    </source>
</evidence>
<name>A0A840I8T5_9ACTN</name>
<feature type="domain" description="AMP-dependent synthetase/ligase" evidence="3">
    <location>
        <begin position="9"/>
        <end position="341"/>
    </location>
</feature>
<comment type="similarity">
    <text evidence="1">Belongs to the ATP-dependent AMP-binding enzyme family.</text>
</comment>
<evidence type="ECO:0000259" key="3">
    <source>
        <dbReference type="Pfam" id="PF00501"/>
    </source>
</evidence>
<protein>
    <submittedName>
        <fullName evidence="5">Bile acid-coenzyme A ligase</fullName>
    </submittedName>
</protein>
<dbReference type="Gene3D" id="3.30.300.30">
    <property type="match status" value="1"/>
</dbReference>
<gene>
    <name evidence="5" type="ORF">BDZ31_000091</name>
</gene>
<dbReference type="EMBL" id="JACHNU010000001">
    <property type="protein sequence ID" value="MBB4660518.1"/>
    <property type="molecule type" value="Genomic_DNA"/>
</dbReference>
<dbReference type="GO" id="GO:0031956">
    <property type="term" value="F:medium-chain fatty acid-CoA ligase activity"/>
    <property type="evidence" value="ECO:0007669"/>
    <property type="project" value="TreeGrafter"/>
</dbReference>
<evidence type="ECO:0000313" key="6">
    <source>
        <dbReference type="Proteomes" id="UP000585272"/>
    </source>
</evidence>
<dbReference type="PANTHER" id="PTHR43201:SF5">
    <property type="entry name" value="MEDIUM-CHAIN ACYL-COA LIGASE ACSF2, MITOCHONDRIAL"/>
    <property type="match status" value="1"/>
</dbReference>
<dbReference type="AlphaFoldDB" id="A0A840I8T5"/>
<evidence type="ECO:0000256" key="1">
    <source>
        <dbReference type="ARBA" id="ARBA00006432"/>
    </source>
</evidence>
<feature type="domain" description="AMP-binding enzyme C-terminal" evidence="4">
    <location>
        <begin position="400"/>
        <end position="473"/>
    </location>
</feature>
<organism evidence="5 6">
    <name type="scientific">Conexibacter arvalis</name>
    <dbReference type="NCBI Taxonomy" id="912552"/>
    <lineage>
        <taxon>Bacteria</taxon>
        <taxon>Bacillati</taxon>
        <taxon>Actinomycetota</taxon>
        <taxon>Thermoleophilia</taxon>
        <taxon>Solirubrobacterales</taxon>
        <taxon>Conexibacteraceae</taxon>
        <taxon>Conexibacter</taxon>
    </lineage>
</organism>
<dbReference type="Gene3D" id="3.40.50.12780">
    <property type="entry name" value="N-terminal domain of ligase-like"/>
    <property type="match status" value="1"/>
</dbReference>
<accession>A0A840I8T5</accession>
<comment type="caution">
    <text evidence="5">The sequence shown here is derived from an EMBL/GenBank/DDBJ whole genome shotgun (WGS) entry which is preliminary data.</text>
</comment>
<dbReference type="RefSeq" id="WP_183337923.1">
    <property type="nucleotide sequence ID" value="NZ_JACHNU010000001.1"/>
</dbReference>
<reference evidence="5 6" key="1">
    <citation type="submission" date="2020-08" db="EMBL/GenBank/DDBJ databases">
        <title>Genomic Encyclopedia of Archaeal and Bacterial Type Strains, Phase II (KMG-II): from individual species to whole genera.</title>
        <authorList>
            <person name="Goeker M."/>
        </authorList>
    </citation>
    <scope>NUCLEOTIDE SEQUENCE [LARGE SCALE GENOMIC DNA]</scope>
    <source>
        <strain evidence="5 6">DSM 23288</strain>
    </source>
</reference>
<dbReference type="Pfam" id="PF00501">
    <property type="entry name" value="AMP-binding"/>
    <property type="match status" value="1"/>
</dbReference>
<evidence type="ECO:0000256" key="2">
    <source>
        <dbReference type="ARBA" id="ARBA00022598"/>
    </source>
</evidence>
<dbReference type="InterPro" id="IPR045851">
    <property type="entry name" value="AMP-bd_C_sf"/>
</dbReference>
<keyword evidence="2 5" id="KW-0436">Ligase</keyword>
<keyword evidence="6" id="KW-1185">Reference proteome</keyword>
<evidence type="ECO:0000313" key="5">
    <source>
        <dbReference type="EMBL" id="MBB4660518.1"/>
    </source>
</evidence>